<protein>
    <submittedName>
        <fullName evidence="2">Ion-translocating oxidoreductase complex subunit B</fullName>
    </submittedName>
</protein>
<gene>
    <name evidence="2" type="primary">rsxB</name>
    <name evidence="2" type="ORF">HDBBLJII_00034</name>
</gene>
<dbReference type="GO" id="GO:0052592">
    <property type="term" value="F:oxidoreductase activity, acting on CH or CH2 groups, with an iron-sulfur protein as acceptor"/>
    <property type="evidence" value="ECO:0007669"/>
    <property type="project" value="TreeGrafter"/>
</dbReference>
<dbReference type="AlphaFoldDB" id="A0A7G9YTK3"/>
<evidence type="ECO:0000259" key="1">
    <source>
        <dbReference type="PROSITE" id="PS51379"/>
    </source>
</evidence>
<accession>A0A7G9YTK3</accession>
<dbReference type="InterPro" id="IPR017900">
    <property type="entry name" value="4Fe4S_Fe_S_CS"/>
</dbReference>
<feature type="domain" description="4Fe-4S ferredoxin-type" evidence="1">
    <location>
        <begin position="9"/>
        <end position="38"/>
    </location>
</feature>
<organism evidence="2">
    <name type="scientific">Candidatus Methanophagaceae archaeon ANME-1 ERB6</name>
    <dbReference type="NCBI Taxonomy" id="2759912"/>
    <lineage>
        <taxon>Archaea</taxon>
        <taxon>Methanobacteriati</taxon>
        <taxon>Methanobacteriota</taxon>
        <taxon>Stenosarchaea group</taxon>
        <taxon>Methanomicrobia</taxon>
        <taxon>Candidatus Methanophagales</taxon>
        <taxon>Candidatus Methanophagaceae</taxon>
    </lineage>
</organism>
<sequence length="262" mass="29433">MTKTWLELLYKVIKRDICTSCGTCIAACPPDFIEMVRGKPKRAIKRAACENCEICYVVCPQTGFDTRDIESEFFGMKRRKDKDEHIGIYRRILTAKTKDKRIKGQDGGIVTSILTHALEEHIVDGAILTGSDSAWMPKPVVARSYEEVVGPSGTKYSISPTLVGVRDALRKGLENICIVGTCCHVRAARLMQFLNLEPLARSIKLVIGLFCYENFDYQGLMRGKIEDELGFRPEEISKFEVEGNEFLIHLKGKIFGNVLTCS</sequence>
<dbReference type="InterPro" id="IPR007525">
    <property type="entry name" value="FrhB_FdhB_C"/>
</dbReference>
<evidence type="ECO:0000313" key="2">
    <source>
        <dbReference type="EMBL" id="QNO51337.1"/>
    </source>
</evidence>
<dbReference type="PANTHER" id="PTHR31332">
    <property type="entry name" value="7-HYDROXYMETHYL CHLOROPHYLL A REDUCTASE, CHLOROPLASTIC"/>
    <property type="match status" value="1"/>
</dbReference>
<feature type="domain" description="4Fe-4S ferredoxin-type" evidence="1">
    <location>
        <begin position="40"/>
        <end position="69"/>
    </location>
</feature>
<dbReference type="Pfam" id="PF04422">
    <property type="entry name" value="FrhB_FdhB_N"/>
    <property type="match status" value="1"/>
</dbReference>
<dbReference type="Pfam" id="PF13187">
    <property type="entry name" value="Fer4_9"/>
    <property type="match status" value="1"/>
</dbReference>
<dbReference type="SUPFAM" id="SSF54862">
    <property type="entry name" value="4Fe-4S ferredoxins"/>
    <property type="match status" value="1"/>
</dbReference>
<name>A0A7G9YTK3_9EURY</name>
<dbReference type="PROSITE" id="PS51379">
    <property type="entry name" value="4FE4S_FER_2"/>
    <property type="match status" value="2"/>
</dbReference>
<proteinExistence type="predicted"/>
<dbReference type="PANTHER" id="PTHR31332:SF0">
    <property type="entry name" value="7-HYDROXYMETHYL CHLOROPHYLL A REDUCTASE, CHLOROPLASTIC"/>
    <property type="match status" value="1"/>
</dbReference>
<dbReference type="Gene3D" id="3.30.70.20">
    <property type="match status" value="1"/>
</dbReference>
<dbReference type="PROSITE" id="PS00198">
    <property type="entry name" value="4FE4S_FER_1"/>
    <property type="match status" value="2"/>
</dbReference>
<dbReference type="InterPro" id="IPR007516">
    <property type="entry name" value="Co_F420_Hydgase/DH_bsu_N"/>
</dbReference>
<dbReference type="Pfam" id="PF04432">
    <property type="entry name" value="FrhB_FdhB_C"/>
    <property type="match status" value="1"/>
</dbReference>
<dbReference type="InterPro" id="IPR017896">
    <property type="entry name" value="4Fe4S_Fe-S-bd"/>
</dbReference>
<reference evidence="2" key="1">
    <citation type="submission" date="2020-06" db="EMBL/GenBank/DDBJ databases">
        <title>Unique genomic features of the anaerobic methanotrophic archaea.</title>
        <authorList>
            <person name="Chadwick G.L."/>
            <person name="Skennerton C.T."/>
            <person name="Laso-Perez R."/>
            <person name="Leu A.O."/>
            <person name="Speth D.R."/>
            <person name="Yu H."/>
            <person name="Morgan-Lang C."/>
            <person name="Hatzenpichler R."/>
            <person name="Goudeau D."/>
            <person name="Malmstrom R."/>
            <person name="Brazelton W.J."/>
            <person name="Woyke T."/>
            <person name="Hallam S.J."/>
            <person name="Tyson G.W."/>
            <person name="Wegener G."/>
            <person name="Boetius A."/>
            <person name="Orphan V."/>
        </authorList>
    </citation>
    <scope>NUCLEOTIDE SEQUENCE</scope>
</reference>
<dbReference type="EMBL" id="MT631466">
    <property type="protein sequence ID" value="QNO51337.1"/>
    <property type="molecule type" value="Genomic_DNA"/>
</dbReference>
<dbReference type="InterPro" id="IPR045220">
    <property type="entry name" value="FRHB/FDHB/HCAR-like"/>
</dbReference>